<dbReference type="Gene3D" id="1.10.1660.10">
    <property type="match status" value="1"/>
</dbReference>
<sequence length="200" mass="23144">MDSLETLLRRGAEWDLQELVHEANARLPRYLPQEFGSQRVREEVTPRLVRHYTSLGMLDEPLRAGREARYTVRHLLQLLVLRRLLAEGHGASALGDLARRKSDAELLAMLEGGVDFTARETPALNYLAELRRQYTRSPLVAYDAPPPPPPPLLRWHRFEIAPGLELHVREDFQLPKTTSETEALFQEIRRQLMSVKPRRR</sequence>
<reference evidence="2 3" key="1">
    <citation type="submission" date="2018-08" db="EMBL/GenBank/DDBJ databases">
        <title>Meiothermus cateniformans JCM 15151 genome sequencing project.</title>
        <authorList>
            <person name="Da Costa M.S."/>
            <person name="Albuquerque L."/>
            <person name="Raposo P."/>
            <person name="Froufe H.J.C."/>
            <person name="Barroso C.S."/>
            <person name="Egas C."/>
        </authorList>
    </citation>
    <scope>NUCLEOTIDE SEQUENCE [LARGE SCALE GENOMIC DNA]</scope>
    <source>
        <strain evidence="2 3">JCM 15151</strain>
    </source>
</reference>
<accession>A0A399E0G3</accession>
<comment type="caution">
    <text evidence="2">The sequence shown here is derived from an EMBL/GenBank/DDBJ whole genome shotgun (WGS) entry which is preliminary data.</text>
</comment>
<proteinExistence type="predicted"/>
<dbReference type="InterPro" id="IPR000551">
    <property type="entry name" value="MerR-type_HTH_dom"/>
</dbReference>
<dbReference type="InterPro" id="IPR009061">
    <property type="entry name" value="DNA-bd_dom_put_sf"/>
</dbReference>
<dbReference type="KEGG" id="mtai:Mtai_v1c28390"/>
<dbReference type="EMBL" id="QWKX01000030">
    <property type="protein sequence ID" value="RIH77178.1"/>
    <property type="molecule type" value="Genomic_DNA"/>
</dbReference>
<name>A0A399E0G3_9DEIN</name>
<dbReference type="GO" id="GO:0003677">
    <property type="term" value="F:DNA binding"/>
    <property type="evidence" value="ECO:0007669"/>
    <property type="project" value="InterPro"/>
</dbReference>
<dbReference type="RefSeq" id="WP_027888663.1">
    <property type="nucleotide sequence ID" value="NZ_JBHSXZ010000020.1"/>
</dbReference>
<feature type="domain" description="HTH merR-type" evidence="1">
    <location>
        <begin position="43"/>
        <end position="92"/>
    </location>
</feature>
<evidence type="ECO:0000259" key="1">
    <source>
        <dbReference type="Pfam" id="PF13411"/>
    </source>
</evidence>
<dbReference type="AlphaFoldDB" id="A0A399E0G3"/>
<dbReference type="OrthoDB" id="27483at2"/>
<dbReference type="Proteomes" id="UP000266089">
    <property type="component" value="Unassembled WGS sequence"/>
</dbReference>
<gene>
    <name evidence="2" type="ORF">Mcate_01431</name>
</gene>
<organism evidence="2 3">
    <name type="scientific">Meiothermus taiwanensis</name>
    <dbReference type="NCBI Taxonomy" id="172827"/>
    <lineage>
        <taxon>Bacteria</taxon>
        <taxon>Thermotogati</taxon>
        <taxon>Deinococcota</taxon>
        <taxon>Deinococci</taxon>
        <taxon>Thermales</taxon>
        <taxon>Thermaceae</taxon>
        <taxon>Meiothermus</taxon>
    </lineage>
</organism>
<evidence type="ECO:0000313" key="2">
    <source>
        <dbReference type="EMBL" id="RIH77178.1"/>
    </source>
</evidence>
<dbReference type="Pfam" id="PF13411">
    <property type="entry name" value="MerR_1"/>
    <property type="match status" value="1"/>
</dbReference>
<protein>
    <recommendedName>
        <fullName evidence="1">HTH merR-type domain-containing protein</fullName>
    </recommendedName>
</protein>
<dbReference type="SUPFAM" id="SSF46955">
    <property type="entry name" value="Putative DNA-binding domain"/>
    <property type="match status" value="1"/>
</dbReference>
<evidence type="ECO:0000313" key="3">
    <source>
        <dbReference type="Proteomes" id="UP000266089"/>
    </source>
</evidence>
<dbReference type="GO" id="GO:0006355">
    <property type="term" value="P:regulation of DNA-templated transcription"/>
    <property type="evidence" value="ECO:0007669"/>
    <property type="project" value="InterPro"/>
</dbReference>